<dbReference type="Proteomes" id="UP000887565">
    <property type="component" value="Unplaced"/>
</dbReference>
<organism evidence="2 3">
    <name type="scientific">Romanomermis culicivorax</name>
    <name type="common">Nematode worm</name>
    <dbReference type="NCBI Taxonomy" id="13658"/>
    <lineage>
        <taxon>Eukaryota</taxon>
        <taxon>Metazoa</taxon>
        <taxon>Ecdysozoa</taxon>
        <taxon>Nematoda</taxon>
        <taxon>Enoplea</taxon>
        <taxon>Dorylaimia</taxon>
        <taxon>Mermithida</taxon>
        <taxon>Mermithoidea</taxon>
        <taxon>Mermithidae</taxon>
        <taxon>Romanomermis</taxon>
    </lineage>
</organism>
<proteinExistence type="predicted"/>
<protein>
    <submittedName>
        <fullName evidence="3">Uncharacterized protein</fullName>
    </submittedName>
</protein>
<dbReference type="WBParaSite" id="nRc.2.0.1.t00254-RA">
    <property type="protein sequence ID" value="nRc.2.0.1.t00254-RA"/>
    <property type="gene ID" value="nRc.2.0.1.g00254"/>
</dbReference>
<evidence type="ECO:0000313" key="2">
    <source>
        <dbReference type="Proteomes" id="UP000887565"/>
    </source>
</evidence>
<accession>A0A915HF02</accession>
<reference evidence="3" key="1">
    <citation type="submission" date="2022-11" db="UniProtKB">
        <authorList>
            <consortium name="WormBaseParasite"/>
        </authorList>
    </citation>
    <scope>IDENTIFICATION</scope>
</reference>
<evidence type="ECO:0000313" key="3">
    <source>
        <dbReference type="WBParaSite" id="nRc.2.0.1.t00254-RA"/>
    </source>
</evidence>
<sequence length="373" mass="40245">MPKVSHMPPDHTHLPSRSSLQNATTAMCRTLNFDQTMPPPTANLTQMAVPPVVSLPLPNLSLSLFSNSALDGTTQAQAPPTFAAPAQATSLRPPSSGQSSIIAAATCASASAVSQIPPPRPVPPSSNDPTIAPTISTDSFINIDPWQAPAETPALVTNHRSSLVIANTNEVHNFQIEAHDALEQFSTPMARITNNIPTVQTIDQIIGAVSDQFQAQQLRVQREIQEQVQSINARFTALAEQMQQLISTTTLPPAVAHNPPTPRPPLVTSPFHGEEPGDIYIPNETLCETEPALVFGCPPAHIKPKALSTDTLYSKEFSCTACGKDEISPDAPQRCPPPPVKPFGFLDYPPEHYYDYPQPGYKLPRTSHREADS</sequence>
<feature type="region of interest" description="Disordered" evidence="1">
    <location>
        <begin position="1"/>
        <end position="21"/>
    </location>
</feature>
<dbReference type="AlphaFoldDB" id="A0A915HF02"/>
<evidence type="ECO:0000256" key="1">
    <source>
        <dbReference type="SAM" id="MobiDB-lite"/>
    </source>
</evidence>
<name>A0A915HF02_ROMCU</name>
<keyword evidence="2" id="KW-1185">Reference proteome</keyword>